<dbReference type="Gene3D" id="3.30.70.20">
    <property type="match status" value="1"/>
</dbReference>
<feature type="non-terminal residue" evidence="11">
    <location>
        <position position="1"/>
    </location>
</feature>
<sequence>IRYLGVLLYDADRIEEAASTEHETDLYERQCDVFLNPNDPAVIEEALKQGIPQNVIDAAQRSPVYKMAMDWKLALPLHPE</sequence>
<keyword evidence="8" id="KW-0249">Electron transport</keyword>
<evidence type="ECO:0000256" key="7">
    <source>
        <dbReference type="ARBA" id="ARBA00022737"/>
    </source>
</evidence>
<dbReference type="EMBL" id="JBBAYM010000770">
    <property type="protein sequence ID" value="MEI5617546.1"/>
    <property type="molecule type" value="Genomic_DNA"/>
</dbReference>
<name>A0ABU8GY82_9ACTN</name>
<keyword evidence="6" id="KW-0479">Metal-binding</keyword>
<keyword evidence="7" id="KW-0677">Repeat</keyword>
<evidence type="ECO:0000256" key="1">
    <source>
        <dbReference type="ARBA" id="ARBA00001927"/>
    </source>
</evidence>
<reference evidence="11 12" key="1">
    <citation type="submission" date="2024-03" db="EMBL/GenBank/DDBJ databases">
        <title>First Report of Pectobacterium brasiliscabiei causing potato scab in china.</title>
        <authorList>
            <person name="Handique U."/>
        </authorList>
    </citation>
    <scope>NUCLEOTIDE SEQUENCE [LARGE SCALE GENOMIC DNA]</scope>
    <source>
        <strain evidence="11 12">ZRIMU1503</strain>
    </source>
</reference>
<evidence type="ECO:0000256" key="5">
    <source>
        <dbReference type="ARBA" id="ARBA00022485"/>
    </source>
</evidence>
<keyword evidence="5" id="KW-0004">4Fe-4S</keyword>
<proteinExistence type="predicted"/>
<keyword evidence="9" id="KW-0408">Iron</keyword>
<gene>
    <name evidence="11" type="primary">narY</name>
    <name evidence="11" type="ORF">WB403_51530</name>
</gene>
<feature type="non-terminal residue" evidence="11">
    <location>
        <position position="80"/>
    </location>
</feature>
<dbReference type="PANTHER" id="PTHR43518">
    <property type="entry name" value="NITRATE REDUCTASE BETA SUBUNIT"/>
    <property type="match status" value="1"/>
</dbReference>
<comment type="cofactor">
    <cofactor evidence="1">
        <name>[3Fe-4S] cluster</name>
        <dbReference type="ChEBI" id="CHEBI:21137"/>
    </cofactor>
</comment>
<evidence type="ECO:0000256" key="10">
    <source>
        <dbReference type="ARBA" id="ARBA00023014"/>
    </source>
</evidence>
<keyword evidence="4" id="KW-0813">Transport</keyword>
<evidence type="ECO:0000313" key="11">
    <source>
        <dbReference type="EMBL" id="MEI5617546.1"/>
    </source>
</evidence>
<comment type="subcellular location">
    <subcellularLocation>
        <location evidence="3">Cell envelope</location>
    </subcellularLocation>
</comment>
<organism evidence="11 12">
    <name type="scientific">Streptomyces brasiliscabiei</name>
    <dbReference type="NCBI Taxonomy" id="2736302"/>
    <lineage>
        <taxon>Bacteria</taxon>
        <taxon>Bacillati</taxon>
        <taxon>Actinomycetota</taxon>
        <taxon>Actinomycetes</taxon>
        <taxon>Kitasatosporales</taxon>
        <taxon>Streptomycetaceae</taxon>
        <taxon>Streptomyces</taxon>
    </lineage>
</organism>
<accession>A0ABU8GY82</accession>
<evidence type="ECO:0000256" key="4">
    <source>
        <dbReference type="ARBA" id="ARBA00022448"/>
    </source>
</evidence>
<evidence type="ECO:0000256" key="9">
    <source>
        <dbReference type="ARBA" id="ARBA00023004"/>
    </source>
</evidence>
<dbReference type="SUPFAM" id="SSF54862">
    <property type="entry name" value="4Fe-4S ferredoxins"/>
    <property type="match status" value="1"/>
</dbReference>
<comment type="cofactor">
    <cofactor evidence="2">
        <name>[4Fe-4S] cluster</name>
        <dbReference type="ChEBI" id="CHEBI:49883"/>
    </cofactor>
</comment>
<evidence type="ECO:0000313" key="12">
    <source>
        <dbReference type="Proteomes" id="UP001365781"/>
    </source>
</evidence>
<evidence type="ECO:0000256" key="2">
    <source>
        <dbReference type="ARBA" id="ARBA00001966"/>
    </source>
</evidence>
<evidence type="ECO:0000256" key="6">
    <source>
        <dbReference type="ARBA" id="ARBA00022723"/>
    </source>
</evidence>
<evidence type="ECO:0000256" key="3">
    <source>
        <dbReference type="ARBA" id="ARBA00004196"/>
    </source>
</evidence>
<keyword evidence="12" id="KW-1185">Reference proteome</keyword>
<dbReference type="Proteomes" id="UP001365781">
    <property type="component" value="Unassembled WGS sequence"/>
</dbReference>
<protein>
    <submittedName>
        <fullName evidence="11">Nitrate reductase subunit beta</fullName>
    </submittedName>
</protein>
<dbReference type="PANTHER" id="PTHR43518:SF3">
    <property type="entry name" value="RESPIRATORY NITRATE REDUCTASE 2 BETA CHAIN"/>
    <property type="match status" value="1"/>
</dbReference>
<keyword evidence="10" id="KW-0411">Iron-sulfur</keyword>
<comment type="caution">
    <text evidence="11">The sequence shown here is derived from an EMBL/GenBank/DDBJ whole genome shotgun (WGS) entry which is preliminary data.</text>
</comment>
<evidence type="ECO:0000256" key="8">
    <source>
        <dbReference type="ARBA" id="ARBA00022982"/>
    </source>
</evidence>